<accession>A0ABP3VYK6</accession>
<comment type="caution">
    <text evidence="1">The sequence shown here is derived from an EMBL/GenBank/DDBJ whole genome shotgun (WGS) entry which is preliminary data.</text>
</comment>
<evidence type="ECO:0000313" key="2">
    <source>
        <dbReference type="Proteomes" id="UP001501047"/>
    </source>
</evidence>
<name>A0ABP3VYK6_CLOSU</name>
<evidence type="ECO:0000313" key="1">
    <source>
        <dbReference type="EMBL" id="GAA0771866.1"/>
    </source>
</evidence>
<keyword evidence="2" id="KW-1185">Reference proteome</keyword>
<protein>
    <submittedName>
        <fullName evidence="1">Uncharacterized protein</fullName>
    </submittedName>
</protein>
<dbReference type="EMBL" id="BAAACI010000005">
    <property type="protein sequence ID" value="GAA0771866.1"/>
    <property type="molecule type" value="Genomic_DNA"/>
</dbReference>
<dbReference type="RefSeq" id="WP_343825536.1">
    <property type="nucleotide sequence ID" value="NZ_BAAACI010000005.1"/>
</dbReference>
<sequence length="43" mass="5045">MQMERKMLIVTVQATRFTGGYDYNELKGQDKCYVKGIKDWGEL</sequence>
<organism evidence="1 2">
    <name type="scientific">Clostridium subterminale</name>
    <dbReference type="NCBI Taxonomy" id="1550"/>
    <lineage>
        <taxon>Bacteria</taxon>
        <taxon>Bacillati</taxon>
        <taxon>Bacillota</taxon>
        <taxon>Clostridia</taxon>
        <taxon>Eubacteriales</taxon>
        <taxon>Clostridiaceae</taxon>
        <taxon>Clostridium</taxon>
    </lineage>
</organism>
<dbReference type="Proteomes" id="UP001501047">
    <property type="component" value="Unassembled WGS sequence"/>
</dbReference>
<reference evidence="2" key="1">
    <citation type="journal article" date="2019" name="Int. J. Syst. Evol. Microbiol.">
        <title>The Global Catalogue of Microorganisms (GCM) 10K type strain sequencing project: providing services to taxonomists for standard genome sequencing and annotation.</title>
        <authorList>
            <consortium name="The Broad Institute Genomics Platform"/>
            <consortium name="The Broad Institute Genome Sequencing Center for Infectious Disease"/>
            <person name="Wu L."/>
            <person name="Ma J."/>
        </authorList>
    </citation>
    <scope>NUCLEOTIDE SEQUENCE [LARGE SCALE GENOMIC DNA]</scope>
    <source>
        <strain evidence="2">JCM 1417</strain>
    </source>
</reference>
<proteinExistence type="predicted"/>
<gene>
    <name evidence="1" type="ORF">GCM10008908_17010</name>
</gene>